<proteinExistence type="predicted"/>
<protein>
    <submittedName>
        <fullName evidence="6">Amino acid oxidase</fullName>
    </submittedName>
</protein>
<dbReference type="PANTHER" id="PTHR10961">
    <property type="entry name" value="PEROXISOMAL SARCOSINE OXIDASE"/>
    <property type="match status" value="1"/>
</dbReference>
<dbReference type="OrthoDB" id="9801699at2"/>
<dbReference type="Pfam" id="PF01266">
    <property type="entry name" value="DAO"/>
    <property type="match status" value="1"/>
</dbReference>
<comment type="caution">
    <text evidence="6">The sequence shown here is derived from an EMBL/GenBank/DDBJ whole genome shotgun (WGS) entry which is preliminary data.</text>
</comment>
<evidence type="ECO:0000259" key="5">
    <source>
        <dbReference type="Pfam" id="PF01266"/>
    </source>
</evidence>
<sequence>MVGGGIVGLSTAYALTELGATVRVYERGVPGDGQSGGESRIFRHAHDDARLVALARASRAIWTQWAERAGTELVSSDGAVAIGPAVERRLAVLEKVGGVPVRRIDGTQLHSLLPPLAGYDGPAMLDQAGGAIRTRAAIGALTGWLGERLVADEVLAVRSTGNGRAEVLTGGGRAEHSAVVVCAGRGTAGLARGVGLALPVRLSAHVRLTFAAKQPAERLACLQDSSGAFGETGTYAAALPGNRFYAVGLSESVGVEPDGGFLDPGELTALADRAVAYVRRALPGLDPAPVGYRHCWVTRVPWSDDGFAAWQRDGLVFVAGHNLFKQAPAIGRALARLALGEQPEVDLGPECRLGAGS</sequence>
<dbReference type="GO" id="GO:0008115">
    <property type="term" value="F:sarcosine oxidase activity"/>
    <property type="evidence" value="ECO:0007669"/>
    <property type="project" value="TreeGrafter"/>
</dbReference>
<dbReference type="EMBL" id="LZKG01000039">
    <property type="protein sequence ID" value="OBI32547.1"/>
    <property type="molecule type" value="Genomic_DNA"/>
</dbReference>
<dbReference type="InterPro" id="IPR045170">
    <property type="entry name" value="MTOX"/>
</dbReference>
<dbReference type="SUPFAM" id="SSF51905">
    <property type="entry name" value="FAD/NAD(P)-binding domain"/>
    <property type="match status" value="1"/>
</dbReference>
<dbReference type="AlphaFoldDB" id="A0A1A2Y5G9"/>
<feature type="domain" description="FAD dependent oxidoreductase" evidence="5">
    <location>
        <begin position="2"/>
        <end position="337"/>
    </location>
</feature>
<organism evidence="6 7">
    <name type="scientific">Mycolicibacter sinensis (strain JDM601)</name>
    <name type="common">Mycobacterium sinense</name>
    <dbReference type="NCBI Taxonomy" id="875328"/>
    <lineage>
        <taxon>Bacteria</taxon>
        <taxon>Bacillati</taxon>
        <taxon>Actinomycetota</taxon>
        <taxon>Actinomycetes</taxon>
        <taxon>Mycobacteriales</taxon>
        <taxon>Mycobacteriaceae</taxon>
        <taxon>Mycolicibacter</taxon>
    </lineage>
</organism>
<dbReference type="Proteomes" id="UP000093943">
    <property type="component" value="Unassembled WGS sequence"/>
</dbReference>
<comment type="cofactor">
    <cofactor evidence="1">
        <name>FAD</name>
        <dbReference type="ChEBI" id="CHEBI:57692"/>
    </cofactor>
</comment>
<evidence type="ECO:0000313" key="7">
    <source>
        <dbReference type="Proteomes" id="UP000093943"/>
    </source>
</evidence>
<evidence type="ECO:0000256" key="2">
    <source>
        <dbReference type="ARBA" id="ARBA00022630"/>
    </source>
</evidence>
<dbReference type="Gene3D" id="3.50.50.60">
    <property type="entry name" value="FAD/NAD(P)-binding domain"/>
    <property type="match status" value="1"/>
</dbReference>
<dbReference type="PANTHER" id="PTHR10961:SF46">
    <property type="entry name" value="PEROXISOMAL SARCOSINE OXIDASE"/>
    <property type="match status" value="1"/>
</dbReference>
<dbReference type="GO" id="GO:0050660">
    <property type="term" value="F:flavin adenine dinucleotide binding"/>
    <property type="evidence" value="ECO:0007669"/>
    <property type="project" value="InterPro"/>
</dbReference>
<accession>A0A1A2Y5G9</accession>
<evidence type="ECO:0000256" key="3">
    <source>
        <dbReference type="ARBA" id="ARBA00022827"/>
    </source>
</evidence>
<evidence type="ECO:0000256" key="1">
    <source>
        <dbReference type="ARBA" id="ARBA00001974"/>
    </source>
</evidence>
<reference evidence="7" key="1">
    <citation type="submission" date="2016-06" db="EMBL/GenBank/DDBJ databases">
        <authorList>
            <person name="Sutton G."/>
            <person name="Brinkac L."/>
            <person name="Sanka R."/>
            <person name="Adams M."/>
            <person name="Lau E."/>
            <person name="Sam S."/>
            <person name="Sreng N."/>
            <person name="Him V."/>
            <person name="Kerleguer A."/>
            <person name="Cheng S."/>
        </authorList>
    </citation>
    <scope>NUCLEOTIDE SEQUENCE [LARGE SCALE GENOMIC DNA]</scope>
    <source>
        <strain evidence="7">E1876</strain>
    </source>
</reference>
<dbReference type="InterPro" id="IPR006076">
    <property type="entry name" value="FAD-dep_OxRdtase"/>
</dbReference>
<keyword evidence="2" id="KW-0285">Flavoprotein</keyword>
<keyword evidence="4" id="KW-0560">Oxidoreductase</keyword>
<keyword evidence="3" id="KW-0274">FAD</keyword>
<gene>
    <name evidence="6" type="ORF">A5710_15400</name>
</gene>
<evidence type="ECO:0000256" key="4">
    <source>
        <dbReference type="ARBA" id="ARBA00023002"/>
    </source>
</evidence>
<evidence type="ECO:0000313" key="6">
    <source>
        <dbReference type="EMBL" id="OBI32547.1"/>
    </source>
</evidence>
<name>A0A1A2Y5G9_MYCSD</name>
<dbReference type="Gene3D" id="3.30.9.10">
    <property type="entry name" value="D-Amino Acid Oxidase, subunit A, domain 2"/>
    <property type="match status" value="1"/>
</dbReference>
<dbReference type="InterPro" id="IPR036188">
    <property type="entry name" value="FAD/NAD-bd_sf"/>
</dbReference>